<dbReference type="EMBL" id="VXIV02000849">
    <property type="protein sequence ID" value="KAF6035640.1"/>
    <property type="molecule type" value="Genomic_DNA"/>
</dbReference>
<dbReference type="AlphaFoldDB" id="A0A7J7KAE9"/>
<protein>
    <submittedName>
        <fullName evidence="1">Uncharacterized protein</fullName>
    </submittedName>
</protein>
<reference evidence="1" key="1">
    <citation type="submission" date="2020-06" db="EMBL/GenBank/DDBJ databases">
        <title>Draft genome of Bugula neritina, a colonial animal packing powerful symbionts and potential medicines.</title>
        <authorList>
            <person name="Rayko M."/>
        </authorList>
    </citation>
    <scope>NUCLEOTIDE SEQUENCE [LARGE SCALE GENOMIC DNA]</scope>
    <source>
        <strain evidence="1">Kwan_BN1</strain>
    </source>
</reference>
<keyword evidence="2" id="KW-1185">Reference proteome</keyword>
<gene>
    <name evidence="1" type="ORF">EB796_006035</name>
</gene>
<comment type="caution">
    <text evidence="1">The sequence shown here is derived from an EMBL/GenBank/DDBJ whole genome shotgun (WGS) entry which is preliminary data.</text>
</comment>
<proteinExistence type="predicted"/>
<evidence type="ECO:0000313" key="1">
    <source>
        <dbReference type="EMBL" id="KAF6035640.1"/>
    </source>
</evidence>
<organism evidence="1 2">
    <name type="scientific">Bugula neritina</name>
    <name type="common">Brown bryozoan</name>
    <name type="synonym">Sertularia neritina</name>
    <dbReference type="NCBI Taxonomy" id="10212"/>
    <lineage>
        <taxon>Eukaryota</taxon>
        <taxon>Metazoa</taxon>
        <taxon>Spiralia</taxon>
        <taxon>Lophotrochozoa</taxon>
        <taxon>Bryozoa</taxon>
        <taxon>Gymnolaemata</taxon>
        <taxon>Cheilostomatida</taxon>
        <taxon>Flustrina</taxon>
        <taxon>Buguloidea</taxon>
        <taxon>Bugulidae</taxon>
        <taxon>Bugula</taxon>
    </lineage>
</organism>
<accession>A0A7J7KAE9</accession>
<name>A0A7J7KAE9_BUGNE</name>
<dbReference type="Proteomes" id="UP000593567">
    <property type="component" value="Unassembled WGS sequence"/>
</dbReference>
<sequence>MHRRIHGNLYKYKPTEDGGLEPAIPVVGGEVVTVVDREVVTVVDREVFTVVDRGENWQLVRQQLLPAVTTLEC</sequence>
<evidence type="ECO:0000313" key="2">
    <source>
        <dbReference type="Proteomes" id="UP000593567"/>
    </source>
</evidence>